<accession>A0A0H2RLF2</accession>
<protein>
    <submittedName>
        <fullName evidence="1">Uncharacterized protein</fullName>
    </submittedName>
</protein>
<evidence type="ECO:0000313" key="2">
    <source>
        <dbReference type="Proteomes" id="UP000053477"/>
    </source>
</evidence>
<organism evidence="1 2">
    <name type="scientific">Schizopora paradoxa</name>
    <dbReference type="NCBI Taxonomy" id="27342"/>
    <lineage>
        <taxon>Eukaryota</taxon>
        <taxon>Fungi</taxon>
        <taxon>Dikarya</taxon>
        <taxon>Basidiomycota</taxon>
        <taxon>Agaricomycotina</taxon>
        <taxon>Agaricomycetes</taxon>
        <taxon>Hymenochaetales</taxon>
        <taxon>Schizoporaceae</taxon>
        <taxon>Schizopora</taxon>
    </lineage>
</organism>
<dbReference type="InParanoid" id="A0A0H2RLF2"/>
<evidence type="ECO:0000313" key="1">
    <source>
        <dbReference type="EMBL" id="KLO10288.1"/>
    </source>
</evidence>
<dbReference type="AlphaFoldDB" id="A0A0H2RLF2"/>
<keyword evidence="2" id="KW-1185">Reference proteome</keyword>
<name>A0A0H2RLF2_9AGAM</name>
<proteinExistence type="predicted"/>
<dbReference type="Proteomes" id="UP000053477">
    <property type="component" value="Unassembled WGS sequence"/>
</dbReference>
<dbReference type="EMBL" id="KQ086030">
    <property type="protein sequence ID" value="KLO10288.1"/>
    <property type="molecule type" value="Genomic_DNA"/>
</dbReference>
<sequence length="123" mass="14211">MLFPVDGSKEPFCAAKHHPVLSYQTNEEPPRKYYIALHYECCIYTHVEDGASSATFFPHPYGSRWSEPESTSQFQVLVLRHDPEDYRSNQMEGELKNPTGPLGWKNVHFFEEVSLADSLSWFP</sequence>
<gene>
    <name evidence="1" type="ORF">SCHPADRAFT_999664</name>
</gene>
<reference evidence="1 2" key="1">
    <citation type="submission" date="2015-04" db="EMBL/GenBank/DDBJ databases">
        <title>Complete genome sequence of Schizopora paradoxa KUC8140, a cosmopolitan wood degrader in East Asia.</title>
        <authorList>
            <consortium name="DOE Joint Genome Institute"/>
            <person name="Min B."/>
            <person name="Park H."/>
            <person name="Jang Y."/>
            <person name="Kim J.-J."/>
            <person name="Kim K.H."/>
            <person name="Pangilinan J."/>
            <person name="Lipzen A."/>
            <person name="Riley R."/>
            <person name="Grigoriev I.V."/>
            <person name="Spatafora J.W."/>
            <person name="Choi I.-G."/>
        </authorList>
    </citation>
    <scope>NUCLEOTIDE SEQUENCE [LARGE SCALE GENOMIC DNA]</scope>
    <source>
        <strain evidence="1 2">KUC8140</strain>
    </source>
</reference>